<dbReference type="InterPro" id="IPR035466">
    <property type="entry name" value="GlmS/AgaS_SIS"/>
</dbReference>
<keyword evidence="8" id="KW-0963">Cytoplasm</keyword>
<dbReference type="RefSeq" id="WP_194132704.1">
    <property type="nucleotide sequence ID" value="NZ_JADFFK010000001.1"/>
</dbReference>
<reference evidence="11 12" key="1">
    <citation type="journal article" date="2021" name="Int. J. Syst. Evol. Microbiol.">
        <title>Salipiger mangrovisoli sp. nov., isolated from mangrove soil and the proposal for the reclassification of Paraphaeobacter pallidus as Salipiger pallidus comb. nov.</title>
        <authorList>
            <person name="Du J."/>
            <person name="Liu Y."/>
            <person name="Pei T."/>
            <person name="Deng M.R."/>
            <person name="Zhu H."/>
        </authorList>
    </citation>
    <scope>NUCLEOTIDE SEQUENCE [LARGE SCALE GENOMIC DNA]</scope>
    <source>
        <strain evidence="11 12">6D45A</strain>
    </source>
</reference>
<dbReference type="InterPro" id="IPR029055">
    <property type="entry name" value="Ntn_hydrolases_N"/>
</dbReference>
<gene>
    <name evidence="8 11" type="primary">glmS</name>
    <name evidence="11" type="ORF">IQ782_00750</name>
</gene>
<dbReference type="InterPro" id="IPR035490">
    <property type="entry name" value="GlmS/FrlB_SIS"/>
</dbReference>
<keyword evidence="5 8" id="KW-0808">Transferase</keyword>
<dbReference type="CDD" id="cd05008">
    <property type="entry name" value="SIS_GlmS_GlmD_1"/>
    <property type="match status" value="1"/>
</dbReference>
<dbReference type="InterPro" id="IPR017932">
    <property type="entry name" value="GATase_2_dom"/>
</dbReference>
<dbReference type="NCBIfam" id="TIGR01135">
    <property type="entry name" value="glmS"/>
    <property type="match status" value="1"/>
</dbReference>
<dbReference type="Gene3D" id="3.40.50.10490">
    <property type="entry name" value="Glucose-6-phosphate isomerase like protein, domain 1"/>
    <property type="match status" value="2"/>
</dbReference>
<keyword evidence="6" id="KW-0677">Repeat</keyword>
<comment type="subunit">
    <text evidence="8">Homodimer.</text>
</comment>
<dbReference type="Pfam" id="PF13522">
    <property type="entry name" value="GATase_6"/>
    <property type="match status" value="1"/>
</dbReference>
<comment type="subcellular location">
    <subcellularLocation>
        <location evidence="8">Cytoplasm</location>
    </subcellularLocation>
</comment>
<evidence type="ECO:0000259" key="9">
    <source>
        <dbReference type="PROSITE" id="PS51278"/>
    </source>
</evidence>
<accession>A0ABR9WVQ1</accession>
<evidence type="ECO:0000256" key="1">
    <source>
        <dbReference type="ARBA" id="ARBA00001031"/>
    </source>
</evidence>
<dbReference type="Proteomes" id="UP000607796">
    <property type="component" value="Unassembled WGS sequence"/>
</dbReference>
<keyword evidence="7" id="KW-0315">Glutamine amidotransferase</keyword>
<dbReference type="InterPro" id="IPR047084">
    <property type="entry name" value="GFAT_N"/>
</dbReference>
<evidence type="ECO:0000256" key="3">
    <source>
        <dbReference type="ARBA" id="ARBA00016090"/>
    </source>
</evidence>
<evidence type="ECO:0000313" key="12">
    <source>
        <dbReference type="Proteomes" id="UP000607796"/>
    </source>
</evidence>
<dbReference type="EC" id="2.6.1.16" evidence="2 8"/>
<comment type="catalytic activity">
    <reaction evidence="1 8">
        <text>D-fructose 6-phosphate + L-glutamine = D-glucosamine 6-phosphate + L-glutamate</text>
        <dbReference type="Rhea" id="RHEA:13237"/>
        <dbReference type="ChEBI" id="CHEBI:29985"/>
        <dbReference type="ChEBI" id="CHEBI:58359"/>
        <dbReference type="ChEBI" id="CHEBI:58725"/>
        <dbReference type="ChEBI" id="CHEBI:61527"/>
        <dbReference type="EC" id="2.6.1.16"/>
    </reaction>
</comment>
<evidence type="ECO:0000313" key="11">
    <source>
        <dbReference type="EMBL" id="MBE9635358.1"/>
    </source>
</evidence>
<evidence type="ECO:0000259" key="10">
    <source>
        <dbReference type="PROSITE" id="PS51464"/>
    </source>
</evidence>
<keyword evidence="4 8" id="KW-0032">Aminotransferase</keyword>
<feature type="active site" description="For Fru-6P isomerization activity" evidence="8">
    <location>
        <position position="600"/>
    </location>
</feature>
<dbReference type="PROSITE" id="PS51278">
    <property type="entry name" value="GATASE_TYPE_2"/>
    <property type="match status" value="1"/>
</dbReference>
<evidence type="ECO:0000256" key="6">
    <source>
        <dbReference type="ARBA" id="ARBA00022737"/>
    </source>
</evidence>
<feature type="domain" description="Glutamine amidotransferase type-2" evidence="9">
    <location>
        <begin position="2"/>
        <end position="217"/>
    </location>
</feature>
<evidence type="ECO:0000256" key="5">
    <source>
        <dbReference type="ARBA" id="ARBA00022679"/>
    </source>
</evidence>
<dbReference type="CDD" id="cd05009">
    <property type="entry name" value="SIS_GlmS_GlmD_2"/>
    <property type="match status" value="1"/>
</dbReference>
<feature type="active site" description="Nucleophile; for GATase activity" evidence="8">
    <location>
        <position position="2"/>
    </location>
</feature>
<dbReference type="Pfam" id="PF01380">
    <property type="entry name" value="SIS"/>
    <property type="match status" value="2"/>
</dbReference>
<dbReference type="EMBL" id="JADFFK010000001">
    <property type="protein sequence ID" value="MBE9635358.1"/>
    <property type="molecule type" value="Genomic_DNA"/>
</dbReference>
<dbReference type="CDD" id="cd00714">
    <property type="entry name" value="GFAT"/>
    <property type="match status" value="1"/>
</dbReference>
<evidence type="ECO:0000256" key="4">
    <source>
        <dbReference type="ARBA" id="ARBA00022576"/>
    </source>
</evidence>
<dbReference type="PANTHER" id="PTHR10937">
    <property type="entry name" value="GLUCOSAMINE--FRUCTOSE-6-PHOSPHATE AMINOTRANSFERASE, ISOMERIZING"/>
    <property type="match status" value="1"/>
</dbReference>
<dbReference type="NCBIfam" id="NF001484">
    <property type="entry name" value="PRK00331.1"/>
    <property type="match status" value="1"/>
</dbReference>
<dbReference type="GO" id="GO:0004360">
    <property type="term" value="F:glutamine-fructose-6-phosphate transaminase (isomerizing) activity"/>
    <property type="evidence" value="ECO:0007669"/>
    <property type="project" value="UniProtKB-EC"/>
</dbReference>
<proteinExistence type="inferred from homology"/>
<dbReference type="InterPro" id="IPR005855">
    <property type="entry name" value="GFAT"/>
</dbReference>
<name>A0ABR9WVQ1_9RHOB</name>
<dbReference type="InterPro" id="IPR046348">
    <property type="entry name" value="SIS_dom_sf"/>
</dbReference>
<feature type="domain" description="SIS" evidence="10">
    <location>
        <begin position="453"/>
        <end position="595"/>
    </location>
</feature>
<dbReference type="PROSITE" id="PS51464">
    <property type="entry name" value="SIS"/>
    <property type="match status" value="2"/>
</dbReference>
<evidence type="ECO:0000256" key="8">
    <source>
        <dbReference type="HAMAP-Rule" id="MF_00164"/>
    </source>
</evidence>
<feature type="initiator methionine" description="Removed" evidence="8">
    <location>
        <position position="1"/>
    </location>
</feature>
<dbReference type="SUPFAM" id="SSF53697">
    <property type="entry name" value="SIS domain"/>
    <property type="match status" value="1"/>
</dbReference>
<sequence>MCGIVGVLGKHEVAPMLVEALKRLEYRGYDSAGIATVQNGRLDRRRAVGKLVNLQDLLVHEPLAGKAGIGHTRWATHGAPTERNAHPHRAGKVSVVHNGIIENFRELRAELAEQGLAPETETDTETVAMLVAHHLDQGLPPVEAASKALGRLEGAFALAFLFDGEEDLIVAARKGSPLAIGHGSGEMFVGSDAIALAPMTDRITYLEEGDWAVVTRAGAEIFDETGAPVRREEKRVRLDQAQVDKAGYKHFMAKEIAQQPTVLAEALGAYLKGDEIELPAPGLDFAEVDRLVLVACGTAYYACLTAKYWFEKLARIPVEVDIASEFRYREPPITKGTVALFVSQSGETADTLAALRYCAGRADRIVSVVNVETSTIARESDLALPIHAGVEVGVASTKAFTCQLNVLLLLAIKAAEVRGRMATAEKAELLAQLRALPGLFNAALDRDGTIAEAARKVSEARDVLFLGRGMMYPLALEGALKLKEISYIHAEAYASGELKHGPIALIDKSVPVIVMAPRDGLFDKTVSNMQEVMARGGKVCLISDARGIEEAGDGIWQSIALPEVDERLAPLLYALPAQLLAYHAAIAKGTDVDQPRNLAKSVTVE</sequence>
<dbReference type="PANTHER" id="PTHR10937:SF0">
    <property type="entry name" value="GLUTAMINE--FRUCTOSE-6-PHOSPHATE TRANSAMINASE (ISOMERIZING)"/>
    <property type="match status" value="1"/>
</dbReference>
<comment type="caution">
    <text evidence="11">The sequence shown here is derived from an EMBL/GenBank/DDBJ whole genome shotgun (WGS) entry which is preliminary data.</text>
</comment>
<keyword evidence="12" id="KW-1185">Reference proteome</keyword>
<dbReference type="InterPro" id="IPR001347">
    <property type="entry name" value="SIS_dom"/>
</dbReference>
<organism evidence="11 12">
    <name type="scientific">Salipiger mangrovisoli</name>
    <dbReference type="NCBI Taxonomy" id="2865933"/>
    <lineage>
        <taxon>Bacteria</taxon>
        <taxon>Pseudomonadati</taxon>
        <taxon>Pseudomonadota</taxon>
        <taxon>Alphaproteobacteria</taxon>
        <taxon>Rhodobacterales</taxon>
        <taxon>Roseobacteraceae</taxon>
        <taxon>Salipiger</taxon>
    </lineage>
</organism>
<dbReference type="Gene3D" id="3.60.20.10">
    <property type="entry name" value="Glutamine Phosphoribosylpyrophosphate, subunit 1, domain 1"/>
    <property type="match status" value="1"/>
</dbReference>
<protein>
    <recommendedName>
        <fullName evidence="3 8">Glutamine--fructose-6-phosphate aminotransferase [isomerizing]</fullName>
        <ecNumber evidence="2 8">2.6.1.16</ecNumber>
    </recommendedName>
    <alternativeName>
        <fullName evidence="8">D-fructose-6-phosphate amidotransferase</fullName>
    </alternativeName>
    <alternativeName>
        <fullName evidence="8">GFAT</fullName>
    </alternativeName>
    <alternativeName>
        <fullName evidence="8">Glucosamine-6-phosphate synthase</fullName>
    </alternativeName>
    <alternativeName>
        <fullName evidence="8">Hexosephosphate aminotransferase</fullName>
    </alternativeName>
    <alternativeName>
        <fullName evidence="8">L-glutamine--D-fructose-6-phosphate amidotransferase</fullName>
    </alternativeName>
</protein>
<evidence type="ECO:0000256" key="7">
    <source>
        <dbReference type="ARBA" id="ARBA00022962"/>
    </source>
</evidence>
<comment type="function">
    <text evidence="8">Catalyzes the first step in hexosamine metabolism, converting fructose-6P into glucosamine-6P using glutamine as a nitrogen source.</text>
</comment>
<feature type="domain" description="SIS" evidence="10">
    <location>
        <begin position="281"/>
        <end position="420"/>
    </location>
</feature>
<dbReference type="SUPFAM" id="SSF56235">
    <property type="entry name" value="N-terminal nucleophile aminohydrolases (Ntn hydrolases)"/>
    <property type="match status" value="1"/>
</dbReference>
<evidence type="ECO:0000256" key="2">
    <source>
        <dbReference type="ARBA" id="ARBA00012916"/>
    </source>
</evidence>
<dbReference type="HAMAP" id="MF_00164">
    <property type="entry name" value="GlmS"/>
    <property type="match status" value="1"/>
</dbReference>